<dbReference type="AlphaFoldDB" id="A0A420F3N9"/>
<keyword evidence="8 10" id="KW-0238">DNA-binding</keyword>
<dbReference type="InterPro" id="IPR002205">
    <property type="entry name" value="Topo_IIA_dom_A"/>
</dbReference>
<evidence type="ECO:0000256" key="11">
    <source>
        <dbReference type="PROSITE-ProRule" id="PRU01384"/>
    </source>
</evidence>
<evidence type="ECO:0000313" key="14">
    <source>
        <dbReference type="EMBL" id="RKF27537.1"/>
    </source>
</evidence>
<comment type="subcellular location">
    <subcellularLocation>
        <location evidence="2 10">Cytoplasm</location>
    </subcellularLocation>
</comment>
<keyword evidence="7 10" id="KW-0799">Topoisomerase</keyword>
<protein>
    <recommendedName>
        <fullName evidence="10">DNA gyrase subunit A</fullName>
        <ecNumber evidence="10">5.6.2.2</ecNumber>
    </recommendedName>
</protein>
<dbReference type="InterPro" id="IPR005743">
    <property type="entry name" value="GyrA"/>
</dbReference>
<dbReference type="EMBL" id="CP108084">
    <property type="protein sequence ID" value="WUP48752.1"/>
    <property type="molecule type" value="Genomic_DNA"/>
</dbReference>
<dbReference type="InterPro" id="IPR050220">
    <property type="entry name" value="Type_II_DNA_Topoisomerases"/>
</dbReference>
<dbReference type="GO" id="GO:0009330">
    <property type="term" value="C:DNA topoisomerase type II (double strand cut, ATP-hydrolyzing) complex"/>
    <property type="evidence" value="ECO:0007669"/>
    <property type="project" value="TreeGrafter"/>
</dbReference>
<dbReference type="GO" id="GO:0003677">
    <property type="term" value="F:DNA binding"/>
    <property type="evidence" value="ECO:0007669"/>
    <property type="project" value="UniProtKB-UniRule"/>
</dbReference>
<evidence type="ECO:0000313" key="15">
    <source>
        <dbReference type="EMBL" id="WUP48752.1"/>
    </source>
</evidence>
<evidence type="ECO:0000256" key="8">
    <source>
        <dbReference type="ARBA" id="ARBA00023125"/>
    </source>
</evidence>
<dbReference type="OrthoDB" id="9806486at2"/>
<dbReference type="InterPro" id="IPR035516">
    <property type="entry name" value="Gyrase/topoIV_suA_C"/>
</dbReference>
<evidence type="ECO:0000259" key="13">
    <source>
        <dbReference type="PROSITE" id="PS52040"/>
    </source>
</evidence>
<dbReference type="PROSITE" id="PS52040">
    <property type="entry name" value="TOPO_IIA"/>
    <property type="match status" value="1"/>
</dbReference>
<evidence type="ECO:0000256" key="5">
    <source>
        <dbReference type="ARBA" id="ARBA00022741"/>
    </source>
</evidence>
<keyword evidence="12" id="KW-0175">Coiled coil</keyword>
<dbReference type="Gene3D" id="2.120.10.90">
    <property type="entry name" value="DNA gyrase/topoisomerase IV, subunit A, C-terminal"/>
    <property type="match status" value="1"/>
</dbReference>
<evidence type="ECO:0000256" key="10">
    <source>
        <dbReference type="HAMAP-Rule" id="MF_01897"/>
    </source>
</evidence>
<dbReference type="Proteomes" id="UP000285744">
    <property type="component" value="Unassembled WGS sequence"/>
</dbReference>
<feature type="domain" description="Topo IIA-type catalytic" evidence="13">
    <location>
        <begin position="53"/>
        <end position="522"/>
    </location>
</feature>
<dbReference type="NCBIfam" id="TIGR01063">
    <property type="entry name" value="gyrA"/>
    <property type="match status" value="1"/>
</dbReference>
<keyword evidence="17" id="KW-1185">Reference proteome</keyword>
<evidence type="ECO:0000256" key="9">
    <source>
        <dbReference type="ARBA" id="ARBA00023235"/>
    </source>
</evidence>
<dbReference type="Gene3D" id="3.30.1360.40">
    <property type="match status" value="1"/>
</dbReference>
<dbReference type="PANTHER" id="PTHR43493">
    <property type="entry name" value="DNA GYRASE/TOPOISOMERASE SUBUNIT A"/>
    <property type="match status" value="1"/>
</dbReference>
<keyword evidence="4 10" id="KW-0963">Cytoplasm</keyword>
<comment type="miscellaneous">
    <text evidence="10">Few gyrases are as efficient as E.coli at forming negative supercoils. Not all organisms have 2 type II topoisomerases; in organisms with a single type II topoisomerase this enzyme also has to decatenate newly replicated chromosomes.</text>
</comment>
<gene>
    <name evidence="10 14" type="primary">gyrA</name>
    <name evidence="14" type="ORF">D7I43_10880</name>
    <name evidence="15" type="ORF">OG994_24690</name>
</gene>
<dbReference type="InterPro" id="IPR013760">
    <property type="entry name" value="Topo_IIA-like_dom_sf"/>
</dbReference>
<dbReference type="InterPro" id="IPR013758">
    <property type="entry name" value="Topo_IIA_A/C_ab"/>
</dbReference>
<comment type="catalytic activity">
    <reaction evidence="1 10 11">
        <text>ATP-dependent breakage, passage and rejoining of double-stranded DNA.</text>
        <dbReference type="EC" id="5.6.2.2"/>
    </reaction>
</comment>
<evidence type="ECO:0000313" key="16">
    <source>
        <dbReference type="Proteomes" id="UP000285744"/>
    </source>
</evidence>
<dbReference type="GO" id="GO:0005737">
    <property type="term" value="C:cytoplasm"/>
    <property type="evidence" value="ECO:0007669"/>
    <property type="project" value="UniProtKB-SubCell"/>
</dbReference>
<dbReference type="EMBL" id="RAQQ01000006">
    <property type="protein sequence ID" value="RKF27537.1"/>
    <property type="molecule type" value="Genomic_DNA"/>
</dbReference>
<sequence>MTDSPESTPNEPEVTEATGAVVARDRIEPVGLEVEMQRSYLDYAMSVIVGRALPDVRDGLKPVHRKILYAMFDSGYRPDRGYVKCSRVVGDVMGQFHPHGDSPIYDALVRMAQPWSLRYPLVDGNGNFGSPGNDPAAAMRYTECKLDPLAMEMMRDIDEDTVDMQDNYDGRAKEPTILPSRIPNLLINGSEGIAVGMATKIPPHNLREIGAAVQWCLEHPDEDEATTLEALLGIVKGPDFPTHGLIVGTAGIQDAYRTGRGSIRMRAVVEVEEDKRGRPALVVSELPYQVNPDNLAERIAELIKEGKLGGIADIRDESSGRTGMRLVLVLKRDAVAKVVLNNLYKHTQLQETFGANMLALVDGVPRTLNLAQFIRYYVDHQVEVIRRRTAYRLRKAEERAHILRGLAKALDALDEVIALIRRSPTVEDARQGLIRLLEIDEIQATAILDMQLRRLAALERQRILDDLAKLELEIADLKDILAKPERQRRIVSEELGEIIAKWGDDRRTQIVPFDGEVSMEDLIAREDVVVTITRTGYAKRTKVDQYRSQRRGGKGVSGANLRQDDIVSHFFVCSTHDWILFFTNKGRVYRAKAYELPEASRVARGQHVANLLAFQPDEQIAQIIEIPNYQVAPYLVLATKNGLVKKTRLEEFDSNRSGGIIAINLRDEDELVGAALVAPEDDLLLVSKNAQAIRFNASDEALRPMGRATSGVIGMRFAEDDMLLAMEVVRPGMDVLVATNGGYAKRTPIEEYPVQGRGGKGVLTAKITERRGGLVGAVVIDPDDELFAITSNGGVIRTPVKPVRRTRDRNTMGVKLMDLPDGVTIVAIARNADEPDEQD</sequence>
<comment type="function">
    <text evidence="10">A type II topoisomerase that negatively supercoils closed circular double-stranded (ds) DNA in an ATP-dependent manner to modulate DNA topology and maintain chromosomes in an underwound state. Negative supercoiling favors strand separation, and DNA replication, transcription, recombination and repair, all of which involve strand separation. Also able to catalyze the interconversion of other topological isomers of dsDNA rings, including catenanes and knotted rings. Type II topoisomerases break and join 2 DNA strands simultaneously in an ATP-dependent manner.</text>
</comment>
<evidence type="ECO:0000256" key="6">
    <source>
        <dbReference type="ARBA" id="ARBA00022840"/>
    </source>
</evidence>
<dbReference type="EC" id="5.6.2.2" evidence="10"/>
<keyword evidence="6 10" id="KW-0067">ATP-binding</keyword>
<dbReference type="PANTHER" id="PTHR43493:SF5">
    <property type="entry name" value="DNA GYRASE SUBUNIT A, CHLOROPLASTIC_MITOCHONDRIAL"/>
    <property type="match status" value="1"/>
</dbReference>
<evidence type="ECO:0000313" key="17">
    <source>
        <dbReference type="Proteomes" id="UP001432190"/>
    </source>
</evidence>
<dbReference type="HAMAP" id="MF_01897">
    <property type="entry name" value="GyrA"/>
    <property type="match status" value="1"/>
</dbReference>
<proteinExistence type="inferred from homology"/>
<feature type="active site" description="O-(5'-phospho-DNA)-tyrosine intermediate" evidence="10 11">
    <location>
        <position position="141"/>
    </location>
</feature>
<keyword evidence="9 10" id="KW-0413">Isomerase</keyword>
<organism evidence="14 16">
    <name type="scientific">Micromonospora globbae</name>
    <dbReference type="NCBI Taxonomy" id="1894969"/>
    <lineage>
        <taxon>Bacteria</taxon>
        <taxon>Bacillati</taxon>
        <taxon>Actinomycetota</taxon>
        <taxon>Actinomycetes</taxon>
        <taxon>Micromonosporales</taxon>
        <taxon>Micromonosporaceae</taxon>
        <taxon>Micromonospora</taxon>
    </lineage>
</organism>
<comment type="similarity">
    <text evidence="3 10">Belongs to the type II topoisomerase GyrA/ParC subunit family.</text>
</comment>
<dbReference type="NCBIfam" id="NF004043">
    <property type="entry name" value="PRK05560.1"/>
    <property type="match status" value="1"/>
</dbReference>
<name>A0A420F3N9_9ACTN</name>
<dbReference type="FunFam" id="2.120.10.90:FF:000001">
    <property type="entry name" value="DNA gyrase subunit A"/>
    <property type="match status" value="1"/>
</dbReference>
<keyword evidence="5 10" id="KW-0547">Nucleotide-binding</keyword>
<dbReference type="Gene3D" id="3.90.199.10">
    <property type="entry name" value="Topoisomerase II, domain 5"/>
    <property type="match status" value="1"/>
</dbReference>
<feature type="short sequence motif" description="GyrA-box" evidence="10">
    <location>
        <begin position="549"/>
        <end position="555"/>
    </location>
</feature>
<dbReference type="Gene3D" id="1.10.268.10">
    <property type="entry name" value="Topoisomerase, domain 3"/>
    <property type="match status" value="1"/>
</dbReference>
<dbReference type="SUPFAM" id="SSF101904">
    <property type="entry name" value="GyrA/ParC C-terminal domain-like"/>
    <property type="match status" value="1"/>
</dbReference>
<dbReference type="Pfam" id="PF00521">
    <property type="entry name" value="DNA_topoisoIV"/>
    <property type="match status" value="1"/>
</dbReference>
<dbReference type="InterPro" id="IPR013757">
    <property type="entry name" value="Topo_IIA_A_a_sf"/>
</dbReference>
<evidence type="ECO:0000256" key="4">
    <source>
        <dbReference type="ARBA" id="ARBA00022490"/>
    </source>
</evidence>
<dbReference type="GO" id="GO:0006261">
    <property type="term" value="P:DNA-templated DNA replication"/>
    <property type="evidence" value="ECO:0007669"/>
    <property type="project" value="UniProtKB-UniRule"/>
</dbReference>
<dbReference type="NCBIfam" id="NF004044">
    <property type="entry name" value="PRK05561.1"/>
    <property type="match status" value="1"/>
</dbReference>
<reference evidence="15" key="2">
    <citation type="submission" date="2022-10" db="EMBL/GenBank/DDBJ databases">
        <title>The complete genomes of actinobacterial strains from the NBC collection.</title>
        <authorList>
            <person name="Joergensen T.S."/>
            <person name="Alvarez Arevalo M."/>
            <person name="Sterndorff E.B."/>
            <person name="Faurdal D."/>
            <person name="Vuksanovic O."/>
            <person name="Mourched A.-S."/>
            <person name="Charusanti P."/>
            <person name="Shaw S."/>
            <person name="Blin K."/>
            <person name="Weber T."/>
        </authorList>
    </citation>
    <scope>NUCLEOTIDE SEQUENCE</scope>
    <source>
        <strain evidence="15">NBC_00256</strain>
    </source>
</reference>
<dbReference type="SUPFAM" id="SSF56719">
    <property type="entry name" value="Type II DNA topoisomerase"/>
    <property type="match status" value="1"/>
</dbReference>
<dbReference type="InterPro" id="IPR006691">
    <property type="entry name" value="GyrA/parC_rep"/>
</dbReference>
<dbReference type="GO" id="GO:0005694">
    <property type="term" value="C:chromosome"/>
    <property type="evidence" value="ECO:0007669"/>
    <property type="project" value="InterPro"/>
</dbReference>
<dbReference type="GO" id="GO:0034335">
    <property type="term" value="F:DNA negative supercoiling activity"/>
    <property type="evidence" value="ECO:0007669"/>
    <property type="project" value="UniProtKB-ARBA"/>
</dbReference>
<comment type="subunit">
    <text evidence="10">Heterotetramer, composed of two GyrA and two GyrB chains. In the heterotetramer, GyrA contains the active site tyrosine that forms a transient covalent intermediate with DNA, while GyrB binds cofactors and catalyzes ATP hydrolysis.</text>
</comment>
<evidence type="ECO:0000256" key="12">
    <source>
        <dbReference type="SAM" id="Coils"/>
    </source>
</evidence>
<dbReference type="Proteomes" id="UP001432190">
    <property type="component" value="Chromosome"/>
</dbReference>
<evidence type="ECO:0000256" key="7">
    <source>
        <dbReference type="ARBA" id="ARBA00023029"/>
    </source>
</evidence>
<dbReference type="CDD" id="cd00187">
    <property type="entry name" value="TOP4c"/>
    <property type="match status" value="1"/>
</dbReference>
<evidence type="ECO:0000256" key="3">
    <source>
        <dbReference type="ARBA" id="ARBA00008263"/>
    </source>
</evidence>
<dbReference type="FunFam" id="3.30.1360.40:FF:000008">
    <property type="entry name" value="DNA topoisomerase (ATP-hydrolyzing)"/>
    <property type="match status" value="1"/>
</dbReference>
<dbReference type="RefSeq" id="WP_120328302.1">
    <property type="nucleotide sequence ID" value="NZ_CP108084.1"/>
</dbReference>
<dbReference type="GO" id="GO:0005524">
    <property type="term" value="F:ATP binding"/>
    <property type="evidence" value="ECO:0007669"/>
    <property type="project" value="UniProtKB-UniRule"/>
</dbReference>
<reference evidence="14 16" key="1">
    <citation type="journal article" date="2018" name="Int. J. Syst. Evol. Microbiol.">
        <title>Micromonospora globbae sp. nov., an endophytic actinomycete isolated from roots of Globba winitii C. H. Wright.</title>
        <authorList>
            <person name="Kuncharoen N."/>
            <person name="Pittayakhajonwut P."/>
            <person name="Tanasupawat S."/>
        </authorList>
    </citation>
    <scope>NUCLEOTIDE SEQUENCE [LARGE SCALE GENOMIC DNA]</scope>
    <source>
        <strain evidence="14 16">WPS1-2</strain>
    </source>
</reference>
<dbReference type="FunFam" id="1.10.268.10:FF:000001">
    <property type="entry name" value="DNA gyrase subunit A"/>
    <property type="match status" value="1"/>
</dbReference>
<accession>A0A420F3N9</accession>
<feature type="coiled-coil region" evidence="12">
    <location>
        <begin position="460"/>
        <end position="487"/>
    </location>
</feature>
<dbReference type="GO" id="GO:0006265">
    <property type="term" value="P:DNA topological change"/>
    <property type="evidence" value="ECO:0007669"/>
    <property type="project" value="UniProtKB-UniRule"/>
</dbReference>
<evidence type="ECO:0000256" key="1">
    <source>
        <dbReference type="ARBA" id="ARBA00000185"/>
    </source>
</evidence>
<dbReference type="Pfam" id="PF03989">
    <property type="entry name" value="DNA_gyraseA_C"/>
    <property type="match status" value="6"/>
</dbReference>
<evidence type="ECO:0000256" key="2">
    <source>
        <dbReference type="ARBA" id="ARBA00004496"/>
    </source>
</evidence>
<dbReference type="SMART" id="SM00434">
    <property type="entry name" value="TOP4c"/>
    <property type="match status" value="1"/>
</dbReference>